<gene>
    <name evidence="1" type="ORF">Taro_001780</name>
</gene>
<name>A0A843TLQ1_COLES</name>
<dbReference type="AlphaFoldDB" id="A0A843TLQ1"/>
<proteinExistence type="predicted"/>
<feature type="non-terminal residue" evidence="1">
    <location>
        <position position="1"/>
    </location>
</feature>
<evidence type="ECO:0000313" key="2">
    <source>
        <dbReference type="Proteomes" id="UP000652761"/>
    </source>
</evidence>
<accession>A0A843TLQ1</accession>
<feature type="non-terminal residue" evidence="1">
    <location>
        <position position="74"/>
    </location>
</feature>
<dbReference type="EMBL" id="NMUH01000038">
    <property type="protein sequence ID" value="MQL69479.1"/>
    <property type="molecule type" value="Genomic_DNA"/>
</dbReference>
<reference evidence="1" key="1">
    <citation type="submission" date="2017-07" db="EMBL/GenBank/DDBJ databases">
        <title>Taro Niue Genome Assembly and Annotation.</title>
        <authorList>
            <person name="Atibalentja N."/>
            <person name="Keating K."/>
            <person name="Fields C.J."/>
        </authorList>
    </citation>
    <scope>NUCLEOTIDE SEQUENCE</scope>
    <source>
        <strain evidence="1">Niue_2</strain>
        <tissue evidence="1">Leaf</tissue>
    </source>
</reference>
<evidence type="ECO:0000313" key="1">
    <source>
        <dbReference type="EMBL" id="MQL69479.1"/>
    </source>
</evidence>
<protein>
    <submittedName>
        <fullName evidence="1">Uncharacterized protein</fullName>
    </submittedName>
</protein>
<comment type="caution">
    <text evidence="1">The sequence shown here is derived from an EMBL/GenBank/DDBJ whole genome shotgun (WGS) entry which is preliminary data.</text>
</comment>
<organism evidence="1 2">
    <name type="scientific">Colocasia esculenta</name>
    <name type="common">Wild taro</name>
    <name type="synonym">Arum esculentum</name>
    <dbReference type="NCBI Taxonomy" id="4460"/>
    <lineage>
        <taxon>Eukaryota</taxon>
        <taxon>Viridiplantae</taxon>
        <taxon>Streptophyta</taxon>
        <taxon>Embryophyta</taxon>
        <taxon>Tracheophyta</taxon>
        <taxon>Spermatophyta</taxon>
        <taxon>Magnoliopsida</taxon>
        <taxon>Liliopsida</taxon>
        <taxon>Araceae</taxon>
        <taxon>Aroideae</taxon>
        <taxon>Colocasieae</taxon>
        <taxon>Colocasia</taxon>
    </lineage>
</organism>
<sequence length="74" mass="8472">LRSKPTGTNPSAATKHKLVFFSFQFNGFLLVPTSYLEWRKTFQLVRTSKDANRKSKMLTMSRSGPTDIKYKADV</sequence>
<dbReference type="Proteomes" id="UP000652761">
    <property type="component" value="Unassembled WGS sequence"/>
</dbReference>
<keyword evidence="2" id="KW-1185">Reference proteome</keyword>